<organism evidence="7 8">
    <name type="scientific">Engelhardtia mirabilis</name>
    <dbReference type="NCBI Taxonomy" id="2528011"/>
    <lineage>
        <taxon>Bacteria</taxon>
        <taxon>Pseudomonadati</taxon>
        <taxon>Planctomycetota</taxon>
        <taxon>Planctomycetia</taxon>
        <taxon>Planctomycetia incertae sedis</taxon>
        <taxon>Engelhardtia</taxon>
    </lineage>
</organism>
<feature type="domain" description="RNA polymerase sigma-70 region 2" evidence="5">
    <location>
        <begin position="82"/>
        <end position="149"/>
    </location>
</feature>
<dbReference type="SUPFAM" id="SSF88946">
    <property type="entry name" value="Sigma2 domain of RNA polymerase sigma factors"/>
    <property type="match status" value="1"/>
</dbReference>
<dbReference type="Pfam" id="PF08281">
    <property type="entry name" value="Sigma70_r4_2"/>
    <property type="match status" value="1"/>
</dbReference>
<dbReference type="InterPro" id="IPR036388">
    <property type="entry name" value="WH-like_DNA-bd_sf"/>
</dbReference>
<evidence type="ECO:0000259" key="6">
    <source>
        <dbReference type="Pfam" id="PF08281"/>
    </source>
</evidence>
<evidence type="ECO:0000313" key="7">
    <source>
        <dbReference type="EMBL" id="QDU65114.1"/>
    </source>
</evidence>
<dbReference type="GO" id="GO:0016987">
    <property type="term" value="F:sigma factor activity"/>
    <property type="evidence" value="ECO:0007669"/>
    <property type="project" value="UniProtKB-KW"/>
</dbReference>
<dbReference type="CDD" id="cd06171">
    <property type="entry name" value="Sigma70_r4"/>
    <property type="match status" value="1"/>
</dbReference>
<reference evidence="7 8" key="1">
    <citation type="submission" date="2019-02" db="EMBL/GenBank/DDBJ databases">
        <title>Deep-cultivation of Planctomycetes and their phenomic and genomic characterization uncovers novel biology.</title>
        <authorList>
            <person name="Wiegand S."/>
            <person name="Jogler M."/>
            <person name="Boedeker C."/>
            <person name="Pinto D."/>
            <person name="Vollmers J."/>
            <person name="Rivas-Marin E."/>
            <person name="Kohn T."/>
            <person name="Peeters S.H."/>
            <person name="Heuer A."/>
            <person name="Rast P."/>
            <person name="Oberbeckmann S."/>
            <person name="Bunk B."/>
            <person name="Jeske O."/>
            <person name="Meyerdierks A."/>
            <person name="Storesund J.E."/>
            <person name="Kallscheuer N."/>
            <person name="Luecker S."/>
            <person name="Lage O.M."/>
            <person name="Pohl T."/>
            <person name="Merkel B.J."/>
            <person name="Hornburger P."/>
            <person name="Mueller R.-W."/>
            <person name="Bruemmer F."/>
            <person name="Labrenz M."/>
            <person name="Spormann A.M."/>
            <person name="Op den Camp H."/>
            <person name="Overmann J."/>
            <person name="Amann R."/>
            <person name="Jetten M.S.M."/>
            <person name="Mascher T."/>
            <person name="Medema M.H."/>
            <person name="Devos D.P."/>
            <person name="Kaster A.-K."/>
            <person name="Ovreas L."/>
            <person name="Rohde M."/>
            <person name="Galperin M.Y."/>
            <person name="Jogler C."/>
        </authorList>
    </citation>
    <scope>NUCLEOTIDE SEQUENCE [LARGE SCALE GENOMIC DNA]</scope>
    <source>
        <strain evidence="7 8">Pla133</strain>
    </source>
</reference>
<dbReference type="NCBIfam" id="TIGR02937">
    <property type="entry name" value="sigma70-ECF"/>
    <property type="match status" value="1"/>
</dbReference>
<dbReference type="GO" id="GO:0003677">
    <property type="term" value="F:DNA binding"/>
    <property type="evidence" value="ECO:0007669"/>
    <property type="project" value="InterPro"/>
</dbReference>
<dbReference type="SUPFAM" id="SSF88659">
    <property type="entry name" value="Sigma3 and sigma4 domains of RNA polymerase sigma factors"/>
    <property type="match status" value="1"/>
</dbReference>
<evidence type="ECO:0000256" key="2">
    <source>
        <dbReference type="ARBA" id="ARBA00023015"/>
    </source>
</evidence>
<dbReference type="AlphaFoldDB" id="A0A518BDR0"/>
<dbReference type="InterPro" id="IPR014284">
    <property type="entry name" value="RNA_pol_sigma-70_dom"/>
</dbReference>
<dbReference type="Gene3D" id="1.10.10.10">
    <property type="entry name" value="Winged helix-like DNA-binding domain superfamily/Winged helix DNA-binding domain"/>
    <property type="match status" value="1"/>
</dbReference>
<protein>
    <submittedName>
        <fullName evidence="7">ECF RNA polymerase sigma factor SigK</fullName>
    </submittedName>
</protein>
<dbReference type="GO" id="GO:0006352">
    <property type="term" value="P:DNA-templated transcription initiation"/>
    <property type="evidence" value="ECO:0007669"/>
    <property type="project" value="InterPro"/>
</dbReference>
<name>A0A518BDR0_9BACT</name>
<dbReference type="InterPro" id="IPR013249">
    <property type="entry name" value="RNA_pol_sigma70_r4_t2"/>
</dbReference>
<evidence type="ECO:0000313" key="8">
    <source>
        <dbReference type="Proteomes" id="UP000316921"/>
    </source>
</evidence>
<keyword evidence="8" id="KW-1185">Reference proteome</keyword>
<dbReference type="Proteomes" id="UP000316921">
    <property type="component" value="Chromosome"/>
</dbReference>
<keyword evidence="4" id="KW-0804">Transcription</keyword>
<dbReference type="InterPro" id="IPR013324">
    <property type="entry name" value="RNA_pol_sigma_r3/r4-like"/>
</dbReference>
<dbReference type="InterPro" id="IPR039425">
    <property type="entry name" value="RNA_pol_sigma-70-like"/>
</dbReference>
<feature type="domain" description="RNA polymerase sigma factor 70 region 4 type 2" evidence="6">
    <location>
        <begin position="189"/>
        <end position="237"/>
    </location>
</feature>
<gene>
    <name evidence="7" type="primary">sigK_1</name>
    <name evidence="7" type="ORF">Pla133_01780</name>
</gene>
<dbReference type="KEGG" id="pbap:Pla133_01780"/>
<evidence type="ECO:0000259" key="5">
    <source>
        <dbReference type="Pfam" id="PF04542"/>
    </source>
</evidence>
<dbReference type="InterPro" id="IPR013325">
    <property type="entry name" value="RNA_pol_sigma_r2"/>
</dbReference>
<dbReference type="PANTHER" id="PTHR43133">
    <property type="entry name" value="RNA POLYMERASE ECF-TYPE SIGMA FACTO"/>
    <property type="match status" value="1"/>
</dbReference>
<keyword evidence="3" id="KW-0731">Sigma factor</keyword>
<comment type="similarity">
    <text evidence="1">Belongs to the sigma-70 factor family. ECF subfamily.</text>
</comment>
<evidence type="ECO:0000256" key="4">
    <source>
        <dbReference type="ARBA" id="ARBA00023163"/>
    </source>
</evidence>
<dbReference type="EMBL" id="CP036287">
    <property type="protein sequence ID" value="QDU65114.1"/>
    <property type="molecule type" value="Genomic_DNA"/>
</dbReference>
<dbReference type="Gene3D" id="1.10.1740.10">
    <property type="match status" value="1"/>
</dbReference>
<evidence type="ECO:0000256" key="3">
    <source>
        <dbReference type="ARBA" id="ARBA00023082"/>
    </source>
</evidence>
<dbReference type="PANTHER" id="PTHR43133:SF62">
    <property type="entry name" value="RNA POLYMERASE SIGMA FACTOR SIGZ"/>
    <property type="match status" value="1"/>
</dbReference>
<dbReference type="Pfam" id="PF04542">
    <property type="entry name" value="Sigma70_r2"/>
    <property type="match status" value="1"/>
</dbReference>
<accession>A0A518BDR0</accession>
<sequence>MADGRLWLASTRGSAAAPSIPAGIVHPPARPTRTVPVMAAEPQLRLDRESPPPELPAASAEVGLDGLLPRIARGDSAAMAELYDAVAGRLFGICSRLLRDRHLAEDVVAELFGDVWRRADRFDPARGSALTWLATMARRRCIDKLRSRGLRRAREAQDHERDDLLVVEDQHDLSAPFELVARRDQASIVGAALGRLPEHQRRALELAFGEGLSHSEVASALDLPLGTIKSQIRRGLLLLEQLLPTPEVER</sequence>
<keyword evidence="2" id="KW-0805">Transcription regulation</keyword>
<proteinExistence type="inferred from homology"/>
<dbReference type="InterPro" id="IPR007627">
    <property type="entry name" value="RNA_pol_sigma70_r2"/>
</dbReference>
<evidence type="ECO:0000256" key="1">
    <source>
        <dbReference type="ARBA" id="ARBA00010641"/>
    </source>
</evidence>